<evidence type="ECO:0000256" key="4">
    <source>
        <dbReference type="ARBA" id="ARBA00023235"/>
    </source>
</evidence>
<evidence type="ECO:0000313" key="7">
    <source>
        <dbReference type="EMBL" id="KRN74494.1"/>
    </source>
</evidence>
<comment type="caution">
    <text evidence="5">Lacks conserved residue(s) required for the propagation of feature annotation.</text>
</comment>
<dbReference type="Gene3D" id="3.40.50.10260">
    <property type="entry name" value="YjeF N-terminal domain"/>
    <property type="match status" value="1"/>
</dbReference>
<name>A0A0R2JB69_9LACO</name>
<dbReference type="STRING" id="1616.IV73_GL001230"/>
<dbReference type="EMBL" id="JQBP01000008">
    <property type="protein sequence ID" value="KRN74494.1"/>
    <property type="molecule type" value="Genomic_DNA"/>
</dbReference>
<evidence type="ECO:0000313" key="8">
    <source>
        <dbReference type="Proteomes" id="UP000051655"/>
    </source>
</evidence>
<dbReference type="PANTHER" id="PTHR13612:SF0">
    <property type="entry name" value="ENHANCER OF MRNA-DECAPPING PROTEIN 3"/>
    <property type="match status" value="1"/>
</dbReference>
<dbReference type="GO" id="GO:0046872">
    <property type="term" value="F:metal ion binding"/>
    <property type="evidence" value="ECO:0007669"/>
    <property type="project" value="UniProtKB-KW"/>
</dbReference>
<dbReference type="GO" id="GO:0052856">
    <property type="term" value="F:NAD(P)HX epimerase activity"/>
    <property type="evidence" value="ECO:0007669"/>
    <property type="project" value="UniProtKB-UniRule"/>
</dbReference>
<keyword evidence="4 5" id="KW-0413">Isomerase</keyword>
<dbReference type="GO" id="GO:0003729">
    <property type="term" value="F:mRNA binding"/>
    <property type="evidence" value="ECO:0007669"/>
    <property type="project" value="TreeGrafter"/>
</dbReference>
<comment type="cofactor">
    <cofactor evidence="5">
        <name>K(+)</name>
        <dbReference type="ChEBI" id="CHEBI:29103"/>
    </cofactor>
    <text evidence="5">Binds 1 potassium ion per subunit.</text>
</comment>
<dbReference type="GO" id="GO:0031087">
    <property type="term" value="P:deadenylation-independent decapping of nuclear-transcribed mRNA"/>
    <property type="evidence" value="ECO:0007669"/>
    <property type="project" value="TreeGrafter"/>
</dbReference>
<comment type="catalytic activity">
    <reaction evidence="5">
        <text>(6R)-NADPHX = (6S)-NADPHX</text>
        <dbReference type="Rhea" id="RHEA:32227"/>
        <dbReference type="ChEBI" id="CHEBI:64076"/>
        <dbReference type="ChEBI" id="CHEBI:64077"/>
        <dbReference type="EC" id="5.1.99.6"/>
    </reaction>
</comment>
<evidence type="ECO:0000256" key="2">
    <source>
        <dbReference type="ARBA" id="ARBA00022958"/>
    </source>
</evidence>
<accession>A0A0R2JB69</accession>
<dbReference type="AlphaFoldDB" id="A0A0R2JB69"/>
<sequence length="214" mass="22788">MQQYDQYTINEIGVSPLVLMEKTALSTIEVLAAGQFDLARVLVISGLGNNGGDGIATARLLQQKGVNVELLFVGDEARAANNTSQQLEIAKNYGIEPIQRVKDFRQYTVIVDALFGIGLVKPVPVKLGEMIKRINAANIPVIALDVPSGLNATTGEILGAAIRATATVTFAYPKTGLLKGEGPKRAGTVYVKDIGIYAPEEIANFKNSSESKGN</sequence>
<feature type="binding site" evidence="5">
    <location>
        <begin position="116"/>
        <end position="122"/>
    </location>
    <ligand>
        <name>(6S)-NADPHX</name>
        <dbReference type="ChEBI" id="CHEBI:64076"/>
    </ligand>
</feature>
<keyword evidence="5" id="KW-0547">Nucleotide-binding</keyword>
<dbReference type="InterPro" id="IPR036652">
    <property type="entry name" value="YjeF_N_dom_sf"/>
</dbReference>
<dbReference type="PANTHER" id="PTHR13612">
    <property type="entry name" value="ENHANCER OF MRNA-DECAPPING PROTEIN 3"/>
    <property type="match status" value="1"/>
</dbReference>
<keyword evidence="8" id="KW-1185">Reference proteome</keyword>
<comment type="caution">
    <text evidence="7">The sequence shown here is derived from an EMBL/GenBank/DDBJ whole genome shotgun (WGS) entry which is preliminary data.</text>
</comment>
<dbReference type="Pfam" id="PF03853">
    <property type="entry name" value="YjeF_N"/>
    <property type="match status" value="1"/>
</dbReference>
<proteinExistence type="inferred from homology"/>
<feature type="binding site" evidence="5">
    <location>
        <begin position="49"/>
        <end position="53"/>
    </location>
    <ligand>
        <name>(6S)-NADPHX</name>
        <dbReference type="ChEBI" id="CHEBI:64076"/>
    </ligand>
</feature>
<evidence type="ECO:0000256" key="1">
    <source>
        <dbReference type="ARBA" id="ARBA00022857"/>
    </source>
</evidence>
<evidence type="ECO:0000256" key="5">
    <source>
        <dbReference type="HAMAP-Rule" id="MF_01966"/>
    </source>
</evidence>
<dbReference type="InterPro" id="IPR004443">
    <property type="entry name" value="YjeF_N_dom"/>
</dbReference>
<evidence type="ECO:0000259" key="6">
    <source>
        <dbReference type="PROSITE" id="PS51385"/>
    </source>
</evidence>
<keyword evidence="1 5" id="KW-0521">NADP</keyword>
<comment type="similarity">
    <text evidence="5">Belongs to the NnrE/AIBP family.</text>
</comment>
<protein>
    <recommendedName>
        <fullName evidence="5">NAD(P)H-hydrate epimerase</fullName>
        <ecNumber evidence="5">5.1.99.6</ecNumber>
    </recommendedName>
    <alternativeName>
        <fullName evidence="5">NAD(P)HX epimerase</fullName>
    </alternativeName>
</protein>
<reference evidence="7 8" key="1">
    <citation type="journal article" date="2015" name="Genome Announc.">
        <title>Expanding the biotechnology potential of lactobacilli through comparative genomics of 213 strains and associated genera.</title>
        <authorList>
            <person name="Sun Z."/>
            <person name="Harris H.M."/>
            <person name="McCann A."/>
            <person name="Guo C."/>
            <person name="Argimon S."/>
            <person name="Zhang W."/>
            <person name="Yang X."/>
            <person name="Jeffery I.B."/>
            <person name="Cooney J.C."/>
            <person name="Kagawa T.F."/>
            <person name="Liu W."/>
            <person name="Song Y."/>
            <person name="Salvetti E."/>
            <person name="Wrobel A."/>
            <person name="Rasinkangas P."/>
            <person name="Parkhill J."/>
            <person name="Rea M.C."/>
            <person name="O'Sullivan O."/>
            <person name="Ritari J."/>
            <person name="Douillard F.P."/>
            <person name="Paul Ross R."/>
            <person name="Yang R."/>
            <person name="Briner A.E."/>
            <person name="Felis G.E."/>
            <person name="de Vos W.M."/>
            <person name="Barrangou R."/>
            <person name="Klaenhammer T.R."/>
            <person name="Caufield P.W."/>
            <person name="Cui Y."/>
            <person name="Zhang H."/>
            <person name="O'Toole P.W."/>
        </authorList>
    </citation>
    <scope>NUCLEOTIDE SEQUENCE [LARGE SCALE GENOMIC DNA]</scope>
    <source>
        <strain evidence="7 8">DSM 20593</strain>
    </source>
</reference>
<keyword evidence="5" id="KW-0479">Metal-binding</keyword>
<dbReference type="EC" id="5.1.99.6" evidence="5"/>
<evidence type="ECO:0000256" key="3">
    <source>
        <dbReference type="ARBA" id="ARBA00023027"/>
    </source>
</evidence>
<feature type="binding site" evidence="5">
    <location>
        <position position="145"/>
    </location>
    <ligand>
        <name>(6S)-NADPHX</name>
        <dbReference type="ChEBI" id="CHEBI:64076"/>
    </ligand>
</feature>
<comment type="catalytic activity">
    <reaction evidence="5">
        <text>(6R)-NADHX = (6S)-NADHX</text>
        <dbReference type="Rhea" id="RHEA:32215"/>
        <dbReference type="ChEBI" id="CHEBI:64074"/>
        <dbReference type="ChEBI" id="CHEBI:64075"/>
        <dbReference type="EC" id="5.1.99.6"/>
    </reaction>
</comment>
<dbReference type="PROSITE" id="PS51385">
    <property type="entry name" value="YJEF_N"/>
    <property type="match status" value="1"/>
</dbReference>
<dbReference type="SUPFAM" id="SSF64153">
    <property type="entry name" value="YjeF N-terminal domain-like"/>
    <property type="match status" value="1"/>
</dbReference>
<dbReference type="HAMAP" id="MF_01966">
    <property type="entry name" value="NADHX_epimerase"/>
    <property type="match status" value="1"/>
</dbReference>
<feature type="binding site" evidence="5">
    <location>
        <position position="50"/>
    </location>
    <ligand>
        <name>K(+)</name>
        <dbReference type="ChEBI" id="CHEBI:29103"/>
    </ligand>
</feature>
<organism evidence="7 8">
    <name type="scientific">Weissella kandleri</name>
    <dbReference type="NCBI Taxonomy" id="1616"/>
    <lineage>
        <taxon>Bacteria</taxon>
        <taxon>Bacillati</taxon>
        <taxon>Bacillota</taxon>
        <taxon>Bacilli</taxon>
        <taxon>Lactobacillales</taxon>
        <taxon>Lactobacillaceae</taxon>
        <taxon>Weissella</taxon>
    </lineage>
</organism>
<dbReference type="Proteomes" id="UP000051655">
    <property type="component" value="Unassembled WGS sequence"/>
</dbReference>
<gene>
    <name evidence="5" type="primary">nnrE</name>
    <name evidence="7" type="ORF">IV73_GL001230</name>
</gene>
<feature type="domain" description="YjeF N-terminal" evidence="6">
    <location>
        <begin position="1"/>
        <end position="202"/>
    </location>
</feature>
<keyword evidence="2 5" id="KW-0630">Potassium</keyword>
<dbReference type="NCBIfam" id="TIGR00197">
    <property type="entry name" value="yjeF_nterm"/>
    <property type="match status" value="1"/>
</dbReference>
<dbReference type="GO" id="GO:0000932">
    <property type="term" value="C:P-body"/>
    <property type="evidence" value="ECO:0007669"/>
    <property type="project" value="TreeGrafter"/>
</dbReference>
<keyword evidence="3 5" id="KW-0520">NAD</keyword>
<feature type="binding site" evidence="5">
    <location>
        <position position="148"/>
    </location>
    <ligand>
        <name>K(+)</name>
        <dbReference type="ChEBI" id="CHEBI:29103"/>
    </ligand>
</feature>
<dbReference type="PATRIC" id="fig|1616.3.peg.1263"/>
<dbReference type="GO" id="GO:0033962">
    <property type="term" value="P:P-body assembly"/>
    <property type="evidence" value="ECO:0007669"/>
    <property type="project" value="TreeGrafter"/>
</dbReference>
<comment type="function">
    <text evidence="5">Catalyzes the epimerization of the S- and R-forms of NAD(P)HX, a damaged form of NAD(P)H that is a result of enzymatic or heat-dependent hydration. This is a prerequisite for the S-specific NAD(P)H-hydrate dehydratase to allow the repair of both epimers of NAD(P)HX.</text>
</comment>
<feature type="binding site" evidence="5">
    <location>
        <position position="112"/>
    </location>
    <ligand>
        <name>K(+)</name>
        <dbReference type="ChEBI" id="CHEBI:29103"/>
    </ligand>
</feature>
<dbReference type="GO" id="GO:0000166">
    <property type="term" value="F:nucleotide binding"/>
    <property type="evidence" value="ECO:0007669"/>
    <property type="project" value="UniProtKB-KW"/>
</dbReference>